<gene>
    <name evidence="3" type="ORF">BaRGS_00023956</name>
</gene>
<dbReference type="CDD" id="cd18989">
    <property type="entry name" value="LGIC_ECD_cation"/>
    <property type="match status" value="1"/>
</dbReference>
<feature type="signal peptide" evidence="1">
    <location>
        <begin position="1"/>
        <end position="24"/>
    </location>
</feature>
<dbReference type="InterPro" id="IPR036734">
    <property type="entry name" value="Neur_chan_lig-bd_sf"/>
</dbReference>
<dbReference type="Proteomes" id="UP001519460">
    <property type="component" value="Unassembled WGS sequence"/>
</dbReference>
<evidence type="ECO:0000313" key="3">
    <source>
        <dbReference type="EMBL" id="KAK7484782.1"/>
    </source>
</evidence>
<accession>A0ABD0KCI9</accession>
<evidence type="ECO:0000313" key="4">
    <source>
        <dbReference type="Proteomes" id="UP001519460"/>
    </source>
</evidence>
<dbReference type="Pfam" id="PF02931">
    <property type="entry name" value="Neur_chan_LBD"/>
    <property type="match status" value="1"/>
</dbReference>
<dbReference type="AlphaFoldDB" id="A0ABD0KCI9"/>
<organism evidence="3 4">
    <name type="scientific">Batillaria attramentaria</name>
    <dbReference type="NCBI Taxonomy" id="370345"/>
    <lineage>
        <taxon>Eukaryota</taxon>
        <taxon>Metazoa</taxon>
        <taxon>Spiralia</taxon>
        <taxon>Lophotrochozoa</taxon>
        <taxon>Mollusca</taxon>
        <taxon>Gastropoda</taxon>
        <taxon>Caenogastropoda</taxon>
        <taxon>Sorbeoconcha</taxon>
        <taxon>Cerithioidea</taxon>
        <taxon>Batillariidae</taxon>
        <taxon>Batillaria</taxon>
    </lineage>
</organism>
<proteinExistence type="predicted"/>
<dbReference type="SUPFAM" id="SSF63712">
    <property type="entry name" value="Nicotinic receptor ligand binding domain-like"/>
    <property type="match status" value="1"/>
</dbReference>
<dbReference type="Gene3D" id="2.70.170.10">
    <property type="entry name" value="Neurotransmitter-gated ion-channel ligand-binding domain"/>
    <property type="match status" value="1"/>
</dbReference>
<dbReference type="EMBL" id="JACVVK020000204">
    <property type="protein sequence ID" value="KAK7484782.1"/>
    <property type="molecule type" value="Genomic_DNA"/>
</dbReference>
<comment type="caution">
    <text evidence="3">The sequence shown here is derived from an EMBL/GenBank/DDBJ whole genome shotgun (WGS) entry which is preliminary data.</text>
</comment>
<protein>
    <recommendedName>
        <fullName evidence="2">Neurotransmitter-gated ion-channel ligand-binding domain-containing protein</fullName>
    </recommendedName>
</protein>
<evidence type="ECO:0000259" key="2">
    <source>
        <dbReference type="Pfam" id="PF02931"/>
    </source>
</evidence>
<reference evidence="3 4" key="1">
    <citation type="journal article" date="2023" name="Sci. Data">
        <title>Genome assembly of the Korean intertidal mud-creeper Batillaria attramentaria.</title>
        <authorList>
            <person name="Patra A.K."/>
            <person name="Ho P.T."/>
            <person name="Jun S."/>
            <person name="Lee S.J."/>
            <person name="Kim Y."/>
            <person name="Won Y.J."/>
        </authorList>
    </citation>
    <scope>NUCLEOTIDE SEQUENCE [LARGE SCALE GENOMIC DNA]</scope>
    <source>
        <strain evidence="3">Wonlab-2016</strain>
    </source>
</reference>
<sequence length="174" mass="18941">MPRTGSARLLCVLIVFGVATPTRCDSSDTGYEYQTSEAEVVRALSIPSTPIKGRPLNTVEVKLGFNLIGVTELNADRGYMETTGWLTMNWNDSRLIFSPVYQEISDVRVHPSDIWTPDITLYNAVSTGVKVLNENDKAVVSGDGSVFLVQQLTIRSQCDVKGHLSAGDAVSCTL</sequence>
<dbReference type="InterPro" id="IPR006202">
    <property type="entry name" value="Neur_chan_lig-bd"/>
</dbReference>
<feature type="chain" id="PRO_5044843008" description="Neurotransmitter-gated ion-channel ligand-binding domain-containing protein" evidence="1">
    <location>
        <begin position="25"/>
        <end position="174"/>
    </location>
</feature>
<keyword evidence="4" id="KW-1185">Reference proteome</keyword>
<feature type="non-terminal residue" evidence="3">
    <location>
        <position position="174"/>
    </location>
</feature>
<keyword evidence="1" id="KW-0732">Signal</keyword>
<name>A0ABD0KCI9_9CAEN</name>
<feature type="domain" description="Neurotransmitter-gated ion-channel ligand-binding" evidence="2">
    <location>
        <begin position="57"/>
        <end position="172"/>
    </location>
</feature>
<evidence type="ECO:0000256" key="1">
    <source>
        <dbReference type="SAM" id="SignalP"/>
    </source>
</evidence>